<feature type="transmembrane region" description="Helical" evidence="2">
    <location>
        <begin position="80"/>
        <end position="99"/>
    </location>
</feature>
<dbReference type="InterPro" id="IPR006461">
    <property type="entry name" value="PLAC_motif_containing"/>
</dbReference>
<dbReference type="Proteomes" id="UP001634007">
    <property type="component" value="Unassembled WGS sequence"/>
</dbReference>
<protein>
    <submittedName>
        <fullName evidence="3">Uncharacterized protein</fullName>
    </submittedName>
</protein>
<proteinExistence type="predicted"/>
<feature type="region of interest" description="Disordered" evidence="1">
    <location>
        <begin position="1"/>
        <end position="29"/>
    </location>
</feature>
<dbReference type="Pfam" id="PF04749">
    <property type="entry name" value="PLAC8"/>
    <property type="match status" value="1"/>
</dbReference>
<dbReference type="PANTHER" id="PTHR15907">
    <property type="entry name" value="DUF614 FAMILY PROTEIN-RELATED"/>
    <property type="match status" value="1"/>
</dbReference>
<keyword evidence="4" id="KW-1185">Reference proteome</keyword>
<keyword evidence="2" id="KW-1133">Transmembrane helix</keyword>
<dbReference type="EMBL" id="JBJKBG010000007">
    <property type="protein sequence ID" value="KAL3731320.1"/>
    <property type="molecule type" value="Genomic_DNA"/>
</dbReference>
<evidence type="ECO:0000313" key="4">
    <source>
        <dbReference type="Proteomes" id="UP001634007"/>
    </source>
</evidence>
<comment type="caution">
    <text evidence="3">The sequence shown here is derived from an EMBL/GenBank/DDBJ whole genome shotgun (WGS) entry which is preliminary data.</text>
</comment>
<evidence type="ECO:0000313" key="3">
    <source>
        <dbReference type="EMBL" id="KAL3731320.1"/>
    </source>
</evidence>
<sequence length="170" mass="18472">MCSSNASDGYPQKPGASAPPPPPVDGIPVQPMNQSYANFGAPNNPLPPAGLEARPINNMPWSSGLFSCFDDVPTSCPVHGAIYTVIALLTGCACCYSCFYSTKMRQQYQLQEDPCADCLVHVCCESCALTQEYCELEKRGFNMSIGWHMNMKRQNRGIPMAPVPPGGMMR</sequence>
<dbReference type="NCBIfam" id="TIGR01571">
    <property type="entry name" value="A_thal_Cys_rich"/>
    <property type="match status" value="1"/>
</dbReference>
<accession>A0ABD3JUJ8</accession>
<dbReference type="AlphaFoldDB" id="A0ABD3JUJ8"/>
<keyword evidence="2" id="KW-0812">Transmembrane</keyword>
<name>A0ABD3JUJ8_EUCGL</name>
<gene>
    <name evidence="3" type="ORF">ACJRO7_028230</name>
</gene>
<evidence type="ECO:0000256" key="2">
    <source>
        <dbReference type="SAM" id="Phobius"/>
    </source>
</evidence>
<reference evidence="3 4" key="1">
    <citation type="submission" date="2024-11" db="EMBL/GenBank/DDBJ databases">
        <title>Chromosome-level genome assembly of Eucalyptus globulus Labill. provides insights into its genome evolution.</title>
        <authorList>
            <person name="Li X."/>
        </authorList>
    </citation>
    <scope>NUCLEOTIDE SEQUENCE [LARGE SCALE GENOMIC DNA]</scope>
    <source>
        <strain evidence="3">CL2024</strain>
        <tissue evidence="3">Fresh tender leaves</tissue>
    </source>
</reference>
<keyword evidence="2" id="KW-0472">Membrane</keyword>
<evidence type="ECO:0000256" key="1">
    <source>
        <dbReference type="SAM" id="MobiDB-lite"/>
    </source>
</evidence>
<organism evidence="3 4">
    <name type="scientific">Eucalyptus globulus</name>
    <name type="common">Tasmanian blue gum</name>
    <dbReference type="NCBI Taxonomy" id="34317"/>
    <lineage>
        <taxon>Eukaryota</taxon>
        <taxon>Viridiplantae</taxon>
        <taxon>Streptophyta</taxon>
        <taxon>Embryophyta</taxon>
        <taxon>Tracheophyta</taxon>
        <taxon>Spermatophyta</taxon>
        <taxon>Magnoliopsida</taxon>
        <taxon>eudicotyledons</taxon>
        <taxon>Gunneridae</taxon>
        <taxon>Pentapetalae</taxon>
        <taxon>rosids</taxon>
        <taxon>malvids</taxon>
        <taxon>Myrtales</taxon>
        <taxon>Myrtaceae</taxon>
        <taxon>Myrtoideae</taxon>
        <taxon>Eucalypteae</taxon>
        <taxon>Eucalyptus</taxon>
    </lineage>
</organism>